<dbReference type="Gene3D" id="3.40.50.300">
    <property type="entry name" value="P-loop containing nucleotide triphosphate hydrolases"/>
    <property type="match status" value="1"/>
</dbReference>
<evidence type="ECO:0000256" key="1">
    <source>
        <dbReference type="SAM" id="MobiDB-lite"/>
    </source>
</evidence>
<sequence>MLELTPPVIALDAAVHHEEAANGNLRATQEAVAALSAALSGAATHQKILLRAAAGAGKSYALVRMVREALDHANCTRVAVTAFANKQTFPLAGELGASLGADKVCLFVSADRLPDVPDEVLGNVTAATKSSEIPATAQVVIGVSHKFKVFGEYARMLIAIGAAGNGESPFDVLFVDEAWQLPLYLYTAIENYAPISVGVGDVGQLPPIDPSQNPWRGDPGYNPYRAWPTEYVDQETTFVRDLPAVWRPTASQLPLWRAFYPEWDPLNCVAGPGDRSIELGDDLPVIDATAAALWSEVATGVPVLLEVDGLEAPDAPDIDPPLLGVVETLLMPLLEAGFTTITSRHDGVGRPEGSKQISSSDPSGDPLIVVLATRNQAVDDASEMVARLVEKYDLPDGLLVASTVDSWQGQTNALTIAIHPLSGAEQLDEFNSAFGRLAVTCTRATHGLLLVARAGLDKLLADAPARPGTPLGEPGNRSLPRQTHQRILASFTRGQISPSPVPADEVGSA</sequence>
<dbReference type="Proteomes" id="UP000325003">
    <property type="component" value="Unassembled WGS sequence"/>
</dbReference>
<feature type="region of interest" description="Disordered" evidence="1">
    <location>
        <begin position="465"/>
        <end position="484"/>
    </location>
</feature>
<comment type="caution">
    <text evidence="2">The sequence shown here is derived from an EMBL/GenBank/DDBJ whole genome shotgun (WGS) entry which is preliminary data.</text>
</comment>
<name>A0A5B1LET1_9ACTN</name>
<protein>
    <recommendedName>
        <fullName evidence="4">AAA domain-containing protein</fullName>
    </recommendedName>
</protein>
<reference evidence="2 3" key="2">
    <citation type="submission" date="2019-09" db="EMBL/GenBank/DDBJ databases">
        <authorList>
            <person name="Jin C."/>
        </authorList>
    </citation>
    <scope>NUCLEOTIDE SEQUENCE [LARGE SCALE GENOMIC DNA]</scope>
    <source>
        <strain evidence="2 3">BN130099</strain>
    </source>
</reference>
<feature type="region of interest" description="Disordered" evidence="1">
    <location>
        <begin position="489"/>
        <end position="509"/>
    </location>
</feature>
<dbReference type="SUPFAM" id="SSF52540">
    <property type="entry name" value="P-loop containing nucleoside triphosphate hydrolases"/>
    <property type="match status" value="1"/>
</dbReference>
<gene>
    <name evidence="2" type="ORF">F0U44_12240</name>
</gene>
<proteinExistence type="predicted"/>
<accession>A0A5B1LET1</accession>
<dbReference type="InterPro" id="IPR027417">
    <property type="entry name" value="P-loop_NTPase"/>
</dbReference>
<dbReference type="AlphaFoldDB" id="A0A5B1LET1"/>
<evidence type="ECO:0000313" key="2">
    <source>
        <dbReference type="EMBL" id="KAA1419213.1"/>
    </source>
</evidence>
<evidence type="ECO:0000313" key="3">
    <source>
        <dbReference type="Proteomes" id="UP000325003"/>
    </source>
</evidence>
<keyword evidence="3" id="KW-1185">Reference proteome</keyword>
<dbReference type="RefSeq" id="WP_149728548.1">
    <property type="nucleotide sequence ID" value="NZ_VUJV01000003.1"/>
</dbReference>
<dbReference type="EMBL" id="VUJV01000003">
    <property type="protein sequence ID" value="KAA1419213.1"/>
    <property type="molecule type" value="Genomic_DNA"/>
</dbReference>
<reference evidence="2 3" key="1">
    <citation type="submission" date="2019-09" db="EMBL/GenBank/DDBJ databases">
        <title>Nocardioides panacisoli sp. nov., isolated from the soil of a ginseng field.</title>
        <authorList>
            <person name="Cho C."/>
        </authorList>
    </citation>
    <scope>NUCLEOTIDE SEQUENCE [LARGE SCALE GENOMIC DNA]</scope>
    <source>
        <strain evidence="2 3">BN130099</strain>
    </source>
</reference>
<organism evidence="2 3">
    <name type="scientific">Nocardioides humilatus</name>
    <dbReference type="NCBI Taxonomy" id="2607660"/>
    <lineage>
        <taxon>Bacteria</taxon>
        <taxon>Bacillati</taxon>
        <taxon>Actinomycetota</taxon>
        <taxon>Actinomycetes</taxon>
        <taxon>Propionibacteriales</taxon>
        <taxon>Nocardioidaceae</taxon>
        <taxon>Nocardioides</taxon>
    </lineage>
</organism>
<evidence type="ECO:0008006" key="4">
    <source>
        <dbReference type="Google" id="ProtNLM"/>
    </source>
</evidence>